<dbReference type="CDD" id="cd02205">
    <property type="entry name" value="CBS_pair_SF"/>
    <property type="match status" value="1"/>
</dbReference>
<dbReference type="Gene3D" id="3.10.580.10">
    <property type="entry name" value="CBS-domain"/>
    <property type="match status" value="1"/>
</dbReference>
<evidence type="ECO:0000313" key="13">
    <source>
        <dbReference type="EMBL" id="QDZ09684.1"/>
    </source>
</evidence>
<evidence type="ECO:0000256" key="4">
    <source>
        <dbReference type="ARBA" id="ARBA00022989"/>
    </source>
</evidence>
<evidence type="ECO:0000313" key="14">
    <source>
        <dbReference type="Proteomes" id="UP000315364"/>
    </source>
</evidence>
<feature type="transmembrane region" description="Helical" evidence="11">
    <location>
        <begin position="179"/>
        <end position="203"/>
    </location>
</feature>
<keyword evidence="6 11" id="KW-0472">Membrane</keyword>
<dbReference type="Proteomes" id="UP000315364">
    <property type="component" value="Chromosome"/>
</dbReference>
<keyword evidence="7" id="KW-0869">Chloride channel</keyword>
<evidence type="ECO:0000259" key="12">
    <source>
        <dbReference type="PROSITE" id="PS51371"/>
    </source>
</evidence>
<keyword evidence="14" id="KW-1185">Reference proteome</keyword>
<evidence type="ECO:0000256" key="10">
    <source>
        <dbReference type="PROSITE-ProRule" id="PRU00703"/>
    </source>
</evidence>
<evidence type="ECO:0000256" key="1">
    <source>
        <dbReference type="ARBA" id="ARBA00004141"/>
    </source>
</evidence>
<keyword evidence="8" id="KW-0868">Chloride</keyword>
<dbReference type="InterPro" id="IPR046342">
    <property type="entry name" value="CBS_dom_sf"/>
</dbReference>
<dbReference type="CDD" id="cd00400">
    <property type="entry name" value="Voltage_gated_ClC"/>
    <property type="match status" value="1"/>
</dbReference>
<keyword evidence="5" id="KW-0406">Ion transport</keyword>
<evidence type="ECO:0000256" key="8">
    <source>
        <dbReference type="ARBA" id="ARBA00023214"/>
    </source>
</evidence>
<dbReference type="OrthoDB" id="9767361at2"/>
<dbReference type="GO" id="GO:0034707">
    <property type="term" value="C:chloride channel complex"/>
    <property type="evidence" value="ECO:0007669"/>
    <property type="project" value="UniProtKB-KW"/>
</dbReference>
<dbReference type="AlphaFoldDB" id="A0A5B8LQ07"/>
<feature type="transmembrane region" description="Helical" evidence="11">
    <location>
        <begin position="351"/>
        <end position="371"/>
    </location>
</feature>
<dbReference type="InterPro" id="IPR001807">
    <property type="entry name" value="ClC"/>
</dbReference>
<dbReference type="PANTHER" id="PTHR43427">
    <property type="entry name" value="CHLORIDE CHANNEL PROTEIN CLC-E"/>
    <property type="match status" value="1"/>
</dbReference>
<keyword evidence="10" id="KW-0129">CBS domain</keyword>
<dbReference type="SUPFAM" id="SSF54631">
    <property type="entry name" value="CBS-domain pair"/>
    <property type="match status" value="1"/>
</dbReference>
<dbReference type="Gene3D" id="1.10.3080.10">
    <property type="entry name" value="Clc chloride channel"/>
    <property type="match status" value="1"/>
</dbReference>
<keyword evidence="2" id="KW-0813">Transport</keyword>
<dbReference type="InterPro" id="IPR050368">
    <property type="entry name" value="ClC-type_chloride_channel"/>
</dbReference>
<dbReference type="InterPro" id="IPR000644">
    <property type="entry name" value="CBS_dom"/>
</dbReference>
<feature type="domain" description="CBS" evidence="12">
    <location>
        <begin position="463"/>
        <end position="522"/>
    </location>
</feature>
<dbReference type="SMART" id="SM00116">
    <property type="entry name" value="CBS"/>
    <property type="match status" value="2"/>
</dbReference>
<dbReference type="PANTHER" id="PTHR43427:SF6">
    <property type="entry name" value="CHLORIDE CHANNEL PROTEIN CLC-E"/>
    <property type="match status" value="1"/>
</dbReference>
<feature type="transmembrane region" description="Helical" evidence="11">
    <location>
        <begin position="324"/>
        <end position="344"/>
    </location>
</feature>
<feature type="transmembrane region" description="Helical" evidence="11">
    <location>
        <begin position="247"/>
        <end position="274"/>
    </location>
</feature>
<evidence type="ECO:0000256" key="3">
    <source>
        <dbReference type="ARBA" id="ARBA00022692"/>
    </source>
</evidence>
<keyword evidence="3 11" id="KW-0812">Transmembrane</keyword>
<proteinExistence type="predicted"/>
<evidence type="ECO:0000256" key="2">
    <source>
        <dbReference type="ARBA" id="ARBA00022448"/>
    </source>
</evidence>
<dbReference type="SUPFAM" id="SSF81340">
    <property type="entry name" value="Clc chloride channel"/>
    <property type="match status" value="1"/>
</dbReference>
<organism evidence="13 14">
    <name type="scientific">Devosia ginsengisoli</name>
    <dbReference type="NCBI Taxonomy" id="400770"/>
    <lineage>
        <taxon>Bacteria</taxon>
        <taxon>Pseudomonadati</taxon>
        <taxon>Pseudomonadota</taxon>
        <taxon>Alphaproteobacteria</taxon>
        <taxon>Hyphomicrobiales</taxon>
        <taxon>Devosiaceae</taxon>
        <taxon>Devosia</taxon>
    </lineage>
</organism>
<sequence length="603" mass="63342">MQDRATTAPSGAQTSGSAASRRLADFTTDRRVLLLIAMAVVIGTAASVAAFLLVELISLVSNLIWLGQFSTAPLHMDAVARSPWMVLAPVVGGLVIGLMARFGSDKIRGHGIPEAIEAILIGGSLMSPKVAVLKPLSSAISIGSGGPFGAEGPIIMTGGAIGSLFAQLFHLSAAERKTLLVAGASAGMAAIFGTPMAAVLLAVELLLFEWKPRSFIPVAVACMVSMAWRPLMFGTGPLFPADVTFDLPWWGLLLCAGLGILSGLQSGLLTNLLYKAEDLFERLPIHWMWWPAIGGVVVGLGGLIEPRALGVGYDVIADLAAGDAVVQAVIAVLLVKAVIWLVALSSGTSGGVLAPLLILGGALGYLVGQFLPGDPALWALLGMGGMMGGTMRAPLTSTLFILELTGDIGLLIPVFTAAVAAYGFTVLALRRSILTEKIARRGRHLTREYGTDPFEMTRAFEIMVKSVDTLPSAMPVEDAAVFFGQPEHAHRSYPVVLDNGVPVGMVSRADALRWQAGDDHAGQTLYDVVSDVSLTVAHPDDLVGRVTDLMVAADMGRIPVVDPATHALVGLIARKDILRLRSASLTEESERRAFLGRSAQARK</sequence>
<dbReference type="Pfam" id="PF00571">
    <property type="entry name" value="CBS"/>
    <property type="match status" value="2"/>
</dbReference>
<dbReference type="RefSeq" id="WP_146288493.1">
    <property type="nucleotide sequence ID" value="NZ_CP042304.1"/>
</dbReference>
<feature type="transmembrane region" description="Helical" evidence="11">
    <location>
        <begin position="32"/>
        <end position="64"/>
    </location>
</feature>
<comment type="subcellular location">
    <subcellularLocation>
        <location evidence="1">Membrane</location>
        <topology evidence="1">Multi-pass membrane protein</topology>
    </subcellularLocation>
</comment>
<evidence type="ECO:0000256" key="9">
    <source>
        <dbReference type="ARBA" id="ARBA00023303"/>
    </source>
</evidence>
<feature type="transmembrane region" description="Helical" evidence="11">
    <location>
        <begin position="154"/>
        <end position="173"/>
    </location>
</feature>
<feature type="transmembrane region" description="Helical" evidence="11">
    <location>
        <begin position="215"/>
        <end position="235"/>
    </location>
</feature>
<keyword evidence="4 11" id="KW-1133">Transmembrane helix</keyword>
<feature type="domain" description="CBS" evidence="12">
    <location>
        <begin position="529"/>
        <end position="587"/>
    </location>
</feature>
<gene>
    <name evidence="13" type="ORF">FPZ08_02315</name>
</gene>
<feature type="transmembrane region" description="Helical" evidence="11">
    <location>
        <begin position="84"/>
        <end position="102"/>
    </location>
</feature>
<feature type="transmembrane region" description="Helical" evidence="11">
    <location>
        <begin position="286"/>
        <end position="304"/>
    </location>
</feature>
<reference evidence="13 14" key="1">
    <citation type="submission" date="2019-07" db="EMBL/GenBank/DDBJ databases">
        <title>Full genome sequence of Devosia sp. Gsoil 520.</title>
        <authorList>
            <person name="Im W.-T."/>
        </authorList>
    </citation>
    <scope>NUCLEOTIDE SEQUENCE [LARGE SCALE GENOMIC DNA]</scope>
    <source>
        <strain evidence="13 14">Gsoil 520</strain>
    </source>
</reference>
<dbReference type="PRINTS" id="PR00762">
    <property type="entry name" value="CLCHANNEL"/>
</dbReference>
<feature type="transmembrane region" description="Helical" evidence="11">
    <location>
        <begin position="408"/>
        <end position="429"/>
    </location>
</feature>
<name>A0A5B8LQ07_9HYPH</name>
<accession>A0A5B8LQ07</accession>
<dbReference type="KEGG" id="dea:FPZ08_02315"/>
<evidence type="ECO:0000256" key="7">
    <source>
        <dbReference type="ARBA" id="ARBA00023173"/>
    </source>
</evidence>
<dbReference type="EMBL" id="CP042304">
    <property type="protein sequence ID" value="QDZ09684.1"/>
    <property type="molecule type" value="Genomic_DNA"/>
</dbReference>
<evidence type="ECO:0000256" key="6">
    <source>
        <dbReference type="ARBA" id="ARBA00023136"/>
    </source>
</evidence>
<dbReference type="InterPro" id="IPR014743">
    <property type="entry name" value="Cl-channel_core"/>
</dbReference>
<protein>
    <submittedName>
        <fullName evidence="13">Chloride channel protein</fullName>
    </submittedName>
</protein>
<evidence type="ECO:0000256" key="5">
    <source>
        <dbReference type="ARBA" id="ARBA00023065"/>
    </source>
</evidence>
<evidence type="ECO:0000256" key="11">
    <source>
        <dbReference type="SAM" id="Phobius"/>
    </source>
</evidence>
<dbReference type="GO" id="GO:0005254">
    <property type="term" value="F:chloride channel activity"/>
    <property type="evidence" value="ECO:0007669"/>
    <property type="project" value="UniProtKB-KW"/>
</dbReference>
<keyword evidence="9" id="KW-0407">Ion channel</keyword>
<dbReference type="Pfam" id="PF00654">
    <property type="entry name" value="Voltage_CLC"/>
    <property type="match status" value="1"/>
</dbReference>
<dbReference type="PROSITE" id="PS51371">
    <property type="entry name" value="CBS"/>
    <property type="match status" value="2"/>
</dbReference>